<reference evidence="1" key="1">
    <citation type="submission" date="2020-02" db="EMBL/GenBank/DDBJ databases">
        <authorList>
            <person name="Meier V. D."/>
        </authorList>
    </citation>
    <scope>NUCLEOTIDE SEQUENCE</scope>
    <source>
        <strain evidence="1">AVDCRST_MAG93</strain>
    </source>
</reference>
<protein>
    <submittedName>
        <fullName evidence="1">Uncharacterized protein</fullName>
    </submittedName>
</protein>
<proteinExistence type="predicted"/>
<accession>A0A6J4IJT4</accession>
<evidence type="ECO:0000313" key="1">
    <source>
        <dbReference type="EMBL" id="CAA9254494.1"/>
    </source>
</evidence>
<sequence length="56" mass="5989">MILLSTYRAACIEAVSRIRSIVQEISARSVATTCELIGTCALERVAASIGTIKGQY</sequence>
<feature type="non-terminal residue" evidence="1">
    <location>
        <position position="56"/>
    </location>
</feature>
<dbReference type="EMBL" id="CADCTR010000649">
    <property type="protein sequence ID" value="CAA9254494.1"/>
    <property type="molecule type" value="Genomic_DNA"/>
</dbReference>
<name>A0A6J4IJT4_9CHLR</name>
<gene>
    <name evidence="1" type="ORF">AVDCRST_MAG93-1903</name>
</gene>
<dbReference type="AlphaFoldDB" id="A0A6J4IJT4"/>
<organism evidence="1">
    <name type="scientific">uncultured Chloroflexia bacterium</name>
    <dbReference type="NCBI Taxonomy" id="1672391"/>
    <lineage>
        <taxon>Bacteria</taxon>
        <taxon>Bacillati</taxon>
        <taxon>Chloroflexota</taxon>
        <taxon>Chloroflexia</taxon>
        <taxon>environmental samples</taxon>
    </lineage>
</organism>